<dbReference type="GO" id="GO:0003684">
    <property type="term" value="F:damaged DNA binding"/>
    <property type="evidence" value="ECO:0007669"/>
    <property type="project" value="InterPro"/>
</dbReference>
<dbReference type="GO" id="GO:0009432">
    <property type="term" value="P:SOS response"/>
    <property type="evidence" value="ECO:0007669"/>
    <property type="project" value="TreeGrafter"/>
</dbReference>
<dbReference type="InterPro" id="IPR050116">
    <property type="entry name" value="DNA_polymerase-Y"/>
</dbReference>
<evidence type="ECO:0000313" key="18">
    <source>
        <dbReference type="EMBL" id="TSJ39121.1"/>
    </source>
</evidence>
<comment type="caution">
    <text evidence="18">The sequence shown here is derived from an EMBL/GenBank/DDBJ whole genome shotgun (WGS) entry which is preliminary data.</text>
</comment>
<dbReference type="InterPro" id="IPR001126">
    <property type="entry name" value="UmuC"/>
</dbReference>
<dbReference type="InterPro" id="IPR022880">
    <property type="entry name" value="DNApol_IV"/>
</dbReference>
<evidence type="ECO:0000313" key="19">
    <source>
        <dbReference type="Proteomes" id="UP000316008"/>
    </source>
</evidence>
<feature type="active site" evidence="16">
    <location>
        <position position="109"/>
    </location>
</feature>
<proteinExistence type="inferred from homology"/>
<keyword evidence="5 16" id="KW-0963">Cytoplasm</keyword>
<keyword evidence="10 16" id="KW-0227">DNA damage</keyword>
<dbReference type="Gene3D" id="3.30.1490.100">
    <property type="entry name" value="DNA polymerase, Y-family, little finger domain"/>
    <property type="match status" value="1"/>
</dbReference>
<dbReference type="Gene3D" id="3.30.70.270">
    <property type="match status" value="1"/>
</dbReference>
<keyword evidence="19" id="KW-1185">Reference proteome</keyword>
<keyword evidence="8 16" id="KW-0235">DNA replication</keyword>
<name>A0A556MGP8_9FLAO</name>
<dbReference type="GO" id="GO:0000287">
    <property type="term" value="F:magnesium ion binding"/>
    <property type="evidence" value="ECO:0007669"/>
    <property type="project" value="UniProtKB-UniRule"/>
</dbReference>
<dbReference type="PANTHER" id="PTHR11076">
    <property type="entry name" value="DNA REPAIR POLYMERASE UMUC / TRANSFERASE FAMILY MEMBER"/>
    <property type="match status" value="1"/>
</dbReference>
<evidence type="ECO:0000256" key="2">
    <source>
        <dbReference type="ARBA" id="ARBA00010945"/>
    </source>
</evidence>
<evidence type="ECO:0000256" key="5">
    <source>
        <dbReference type="ARBA" id="ARBA00022490"/>
    </source>
</evidence>
<dbReference type="GO" id="GO:0006261">
    <property type="term" value="P:DNA-templated DNA replication"/>
    <property type="evidence" value="ECO:0007669"/>
    <property type="project" value="UniProtKB-UniRule"/>
</dbReference>
<comment type="cofactor">
    <cofactor evidence="16">
        <name>Mg(2+)</name>
        <dbReference type="ChEBI" id="CHEBI:18420"/>
    </cofactor>
    <text evidence="16">Binds 2 magnesium ions per subunit.</text>
</comment>
<evidence type="ECO:0000256" key="8">
    <source>
        <dbReference type="ARBA" id="ARBA00022705"/>
    </source>
</evidence>
<comment type="subunit">
    <text evidence="3 16">Monomer.</text>
</comment>
<dbReference type="FunFam" id="1.10.150.20:FF:000019">
    <property type="entry name" value="DNA polymerase IV"/>
    <property type="match status" value="1"/>
</dbReference>
<protein>
    <recommendedName>
        <fullName evidence="16">DNA polymerase IV</fullName>
        <shortName evidence="16">Pol IV</shortName>
        <ecNumber evidence="16">2.7.7.7</ecNumber>
    </recommendedName>
</protein>
<evidence type="ECO:0000256" key="14">
    <source>
        <dbReference type="ARBA" id="ARBA00023204"/>
    </source>
</evidence>
<dbReference type="EC" id="2.7.7.7" evidence="16"/>
<evidence type="ECO:0000256" key="1">
    <source>
        <dbReference type="ARBA" id="ARBA00004496"/>
    </source>
</evidence>
<dbReference type="PROSITE" id="PS50173">
    <property type="entry name" value="UMUC"/>
    <property type="match status" value="1"/>
</dbReference>
<dbReference type="RefSeq" id="WP_144334660.1">
    <property type="nucleotide sequence ID" value="NZ_VLPL01000012.1"/>
</dbReference>
<dbReference type="InterPro" id="IPR043128">
    <property type="entry name" value="Rev_trsase/Diguanyl_cyclase"/>
</dbReference>
<dbReference type="NCBIfam" id="NF010731">
    <property type="entry name" value="PRK14133.1"/>
    <property type="match status" value="1"/>
</dbReference>
<dbReference type="OrthoDB" id="9808813at2"/>
<evidence type="ECO:0000256" key="9">
    <source>
        <dbReference type="ARBA" id="ARBA00022723"/>
    </source>
</evidence>
<dbReference type="SUPFAM" id="SSF100879">
    <property type="entry name" value="Lesion bypass DNA polymerase (Y-family), little finger domain"/>
    <property type="match status" value="1"/>
</dbReference>
<dbReference type="CDD" id="cd03586">
    <property type="entry name" value="PolY_Pol_IV_kappa"/>
    <property type="match status" value="1"/>
</dbReference>
<evidence type="ECO:0000256" key="16">
    <source>
        <dbReference type="HAMAP-Rule" id="MF_01113"/>
    </source>
</evidence>
<dbReference type="Pfam" id="PF11799">
    <property type="entry name" value="IMS_C"/>
    <property type="match status" value="1"/>
</dbReference>
<dbReference type="PANTHER" id="PTHR11076:SF33">
    <property type="entry name" value="DNA POLYMERASE KAPPA"/>
    <property type="match status" value="1"/>
</dbReference>
<comment type="similarity">
    <text evidence="2 16">Belongs to the DNA polymerase type-Y family.</text>
</comment>
<dbReference type="InterPro" id="IPR017961">
    <property type="entry name" value="DNA_pol_Y-fam_little_finger"/>
</dbReference>
<keyword evidence="4 16" id="KW-0515">Mutator protein</keyword>
<dbReference type="GO" id="GO:0003887">
    <property type="term" value="F:DNA-directed DNA polymerase activity"/>
    <property type="evidence" value="ECO:0007669"/>
    <property type="project" value="UniProtKB-UniRule"/>
</dbReference>
<dbReference type="Pfam" id="PF00817">
    <property type="entry name" value="IMS"/>
    <property type="match status" value="1"/>
</dbReference>
<feature type="domain" description="UmuC" evidence="17">
    <location>
        <begin position="10"/>
        <end position="190"/>
    </location>
</feature>
<evidence type="ECO:0000259" key="17">
    <source>
        <dbReference type="PROSITE" id="PS50173"/>
    </source>
</evidence>
<comment type="subcellular location">
    <subcellularLocation>
        <location evidence="1 16">Cytoplasm</location>
    </subcellularLocation>
</comment>
<evidence type="ECO:0000256" key="15">
    <source>
        <dbReference type="ARBA" id="ARBA00049244"/>
    </source>
</evidence>
<keyword evidence="6 16" id="KW-0808">Transferase</keyword>
<evidence type="ECO:0000256" key="10">
    <source>
        <dbReference type="ARBA" id="ARBA00022763"/>
    </source>
</evidence>
<gene>
    <name evidence="16 18" type="primary">dinB</name>
    <name evidence="18" type="ORF">FO442_17845</name>
</gene>
<organism evidence="18 19">
    <name type="scientific">Fluviicola chungangensis</name>
    <dbReference type="NCBI Taxonomy" id="2597671"/>
    <lineage>
        <taxon>Bacteria</taxon>
        <taxon>Pseudomonadati</taxon>
        <taxon>Bacteroidota</taxon>
        <taxon>Flavobacteriia</taxon>
        <taxon>Flavobacteriales</taxon>
        <taxon>Crocinitomicaceae</taxon>
        <taxon>Fluviicola</taxon>
    </lineage>
</organism>
<evidence type="ECO:0000256" key="4">
    <source>
        <dbReference type="ARBA" id="ARBA00022457"/>
    </source>
</evidence>
<evidence type="ECO:0000256" key="13">
    <source>
        <dbReference type="ARBA" id="ARBA00023125"/>
    </source>
</evidence>
<dbReference type="InterPro" id="IPR036775">
    <property type="entry name" value="DNA_pol_Y-fam_lit_finger_sf"/>
</dbReference>
<dbReference type="GO" id="GO:0006281">
    <property type="term" value="P:DNA repair"/>
    <property type="evidence" value="ECO:0007669"/>
    <property type="project" value="UniProtKB-UniRule"/>
</dbReference>
<evidence type="ECO:0000256" key="7">
    <source>
        <dbReference type="ARBA" id="ARBA00022695"/>
    </source>
</evidence>
<dbReference type="InterPro" id="IPR043502">
    <property type="entry name" value="DNA/RNA_pol_sf"/>
</dbReference>
<accession>A0A556MGP8</accession>
<evidence type="ECO:0000256" key="12">
    <source>
        <dbReference type="ARBA" id="ARBA00022932"/>
    </source>
</evidence>
<dbReference type="Gene3D" id="3.40.1170.60">
    <property type="match status" value="1"/>
</dbReference>
<dbReference type="HAMAP" id="MF_01113">
    <property type="entry name" value="DNApol_IV"/>
    <property type="match status" value="1"/>
</dbReference>
<comment type="catalytic activity">
    <reaction evidence="15 16">
        <text>DNA(n) + a 2'-deoxyribonucleoside 5'-triphosphate = DNA(n+1) + diphosphate</text>
        <dbReference type="Rhea" id="RHEA:22508"/>
        <dbReference type="Rhea" id="RHEA-COMP:17339"/>
        <dbReference type="Rhea" id="RHEA-COMP:17340"/>
        <dbReference type="ChEBI" id="CHEBI:33019"/>
        <dbReference type="ChEBI" id="CHEBI:61560"/>
        <dbReference type="ChEBI" id="CHEBI:173112"/>
        <dbReference type="EC" id="2.7.7.7"/>
    </reaction>
</comment>
<reference evidence="18 19" key="1">
    <citation type="submission" date="2019-07" db="EMBL/GenBank/DDBJ databases">
        <authorList>
            <person name="Huq M.A."/>
        </authorList>
    </citation>
    <scope>NUCLEOTIDE SEQUENCE [LARGE SCALE GENOMIC DNA]</scope>
    <source>
        <strain evidence="18 19">MAH-3</strain>
    </source>
</reference>
<keyword evidence="12 16" id="KW-0239">DNA-directed DNA polymerase</keyword>
<evidence type="ECO:0000256" key="3">
    <source>
        <dbReference type="ARBA" id="ARBA00011245"/>
    </source>
</evidence>
<dbReference type="NCBIfam" id="NF002677">
    <property type="entry name" value="PRK02406.1"/>
    <property type="match status" value="1"/>
</dbReference>
<dbReference type="SUPFAM" id="SSF56672">
    <property type="entry name" value="DNA/RNA polymerases"/>
    <property type="match status" value="1"/>
</dbReference>
<evidence type="ECO:0000256" key="6">
    <source>
        <dbReference type="ARBA" id="ARBA00022679"/>
    </source>
</evidence>
<dbReference type="GO" id="GO:0005829">
    <property type="term" value="C:cytosol"/>
    <property type="evidence" value="ECO:0007669"/>
    <property type="project" value="TreeGrafter"/>
</dbReference>
<sequence length="361" mass="40890">MENQPEERKIIHIDMDAFYASVEQMDHPELKGKPIAVGGSKLRGVVAAASYEARKFGVKSAMPSSTAARLCPELIFVRPRFDRYQEISAQIKAIFYEYTDLVEPLSLDEAFLDVTTNKKGIPSATLLAKEIRERILKEIGLTASAGISINKFTAKIASDVNKPNGQLTVSPPEVESFLEKLPIERFFGIGKVTAAKMKELGVRSGKDLKKKSMTFLVQHFGKQGTHFYNIVRGIHRSQVKPDRIRKSFAVEHTYFSDIYSKRQILEKLEEIALDLERRMEKRSIAGKCVSIKVKYSDFTTQTRAKTIPDYMWSKADFFPLVEGLLDHLEVEKPVRLLGISLSKLNTEDNDPDQNKQLTLQF</sequence>
<keyword evidence="14 16" id="KW-0234">DNA repair</keyword>
<keyword evidence="13 16" id="KW-0238">DNA-binding</keyword>
<keyword evidence="7 16" id="KW-0548">Nucleotidyltransferase</keyword>
<dbReference type="InterPro" id="IPR024728">
    <property type="entry name" value="PolY_HhH_motif"/>
</dbReference>
<dbReference type="Gene3D" id="1.10.150.20">
    <property type="entry name" value="5' to 3' exonuclease, C-terminal subdomain"/>
    <property type="match status" value="1"/>
</dbReference>
<dbReference type="EMBL" id="VLPL01000012">
    <property type="protein sequence ID" value="TSJ39121.1"/>
    <property type="molecule type" value="Genomic_DNA"/>
</dbReference>
<feature type="binding site" evidence="16">
    <location>
        <position position="108"/>
    </location>
    <ligand>
        <name>Mg(2+)</name>
        <dbReference type="ChEBI" id="CHEBI:18420"/>
    </ligand>
</feature>
<feature type="site" description="Substrate discrimination" evidence="16">
    <location>
        <position position="19"/>
    </location>
</feature>
<dbReference type="GO" id="GO:0042276">
    <property type="term" value="P:error-prone translesion synthesis"/>
    <property type="evidence" value="ECO:0007669"/>
    <property type="project" value="TreeGrafter"/>
</dbReference>
<dbReference type="FunFam" id="3.30.1490.100:FF:000004">
    <property type="entry name" value="DNA polymerase IV"/>
    <property type="match status" value="1"/>
</dbReference>
<dbReference type="FunFam" id="3.40.1170.60:FF:000001">
    <property type="entry name" value="DNA polymerase IV"/>
    <property type="match status" value="1"/>
</dbReference>
<keyword evidence="9 16" id="KW-0479">Metal-binding</keyword>
<evidence type="ECO:0000256" key="11">
    <source>
        <dbReference type="ARBA" id="ARBA00022842"/>
    </source>
</evidence>
<feature type="binding site" evidence="16">
    <location>
        <position position="14"/>
    </location>
    <ligand>
        <name>Mg(2+)</name>
        <dbReference type="ChEBI" id="CHEBI:18420"/>
    </ligand>
</feature>
<comment type="function">
    <text evidence="16">Poorly processive, error-prone DNA polymerase involved in untargeted mutagenesis. Copies undamaged DNA at stalled replication forks, which arise in vivo from mismatched or misaligned primer ends. These misaligned primers can be extended by PolIV. Exhibits no 3'-5' exonuclease (proofreading) activity. May be involved in translesional synthesis, in conjunction with the beta clamp from PolIII.</text>
</comment>
<keyword evidence="11 16" id="KW-0460">Magnesium</keyword>
<dbReference type="Proteomes" id="UP000316008">
    <property type="component" value="Unassembled WGS sequence"/>
</dbReference>
<dbReference type="Pfam" id="PF11798">
    <property type="entry name" value="IMS_HHH"/>
    <property type="match status" value="1"/>
</dbReference>
<dbReference type="AlphaFoldDB" id="A0A556MGP8"/>